<feature type="transmembrane region" description="Helical" evidence="1">
    <location>
        <begin position="25"/>
        <end position="52"/>
    </location>
</feature>
<name>A0ABV0VGZ7_9TELE</name>
<gene>
    <name evidence="2" type="ORF">ILYODFUR_025293</name>
</gene>
<proteinExistence type="predicted"/>
<protein>
    <submittedName>
        <fullName evidence="2">Uncharacterized protein</fullName>
    </submittedName>
</protein>
<feature type="transmembrane region" description="Helical" evidence="1">
    <location>
        <begin position="72"/>
        <end position="94"/>
    </location>
</feature>
<evidence type="ECO:0000313" key="3">
    <source>
        <dbReference type="Proteomes" id="UP001482620"/>
    </source>
</evidence>
<organism evidence="2 3">
    <name type="scientific">Ilyodon furcidens</name>
    <name type="common">goldbreast splitfin</name>
    <dbReference type="NCBI Taxonomy" id="33524"/>
    <lineage>
        <taxon>Eukaryota</taxon>
        <taxon>Metazoa</taxon>
        <taxon>Chordata</taxon>
        <taxon>Craniata</taxon>
        <taxon>Vertebrata</taxon>
        <taxon>Euteleostomi</taxon>
        <taxon>Actinopterygii</taxon>
        <taxon>Neopterygii</taxon>
        <taxon>Teleostei</taxon>
        <taxon>Neoteleostei</taxon>
        <taxon>Acanthomorphata</taxon>
        <taxon>Ovalentaria</taxon>
        <taxon>Atherinomorphae</taxon>
        <taxon>Cyprinodontiformes</taxon>
        <taxon>Goodeidae</taxon>
        <taxon>Ilyodon</taxon>
    </lineage>
</organism>
<comment type="caution">
    <text evidence="2">The sequence shown here is derived from an EMBL/GenBank/DDBJ whole genome shotgun (WGS) entry which is preliminary data.</text>
</comment>
<dbReference type="Proteomes" id="UP001482620">
    <property type="component" value="Unassembled WGS sequence"/>
</dbReference>
<accession>A0ABV0VGZ7</accession>
<keyword evidence="1" id="KW-1133">Transmembrane helix</keyword>
<evidence type="ECO:0000313" key="2">
    <source>
        <dbReference type="EMBL" id="MEQ2256546.1"/>
    </source>
</evidence>
<keyword evidence="3" id="KW-1185">Reference proteome</keyword>
<keyword evidence="1" id="KW-0812">Transmembrane</keyword>
<evidence type="ECO:0000256" key="1">
    <source>
        <dbReference type="SAM" id="Phobius"/>
    </source>
</evidence>
<reference evidence="2 3" key="1">
    <citation type="submission" date="2021-06" db="EMBL/GenBank/DDBJ databases">
        <authorList>
            <person name="Palmer J.M."/>
        </authorList>
    </citation>
    <scope>NUCLEOTIDE SEQUENCE [LARGE SCALE GENOMIC DNA]</scope>
    <source>
        <strain evidence="3">if_2019</strain>
        <tissue evidence="2">Muscle</tissue>
    </source>
</reference>
<sequence length="163" mass="17858">MLPSVALAPCRAPVGSRVGGAGEHVLCLFLCVIVTVCACFCVRLGLGLLPFLDQYFLPATLPAGSWCLCPLVYLWFSVSGAGSFGVLAHSRWLLAGTWTIRLCRASTWGVICPGVLGLWVHGWICSGVDGFWRGLWARRCIYIYFTLNFVEGAMYDGFLHYVT</sequence>
<dbReference type="EMBL" id="JAHRIQ010107343">
    <property type="protein sequence ID" value="MEQ2256546.1"/>
    <property type="molecule type" value="Genomic_DNA"/>
</dbReference>
<keyword evidence="1" id="KW-0472">Membrane</keyword>